<dbReference type="InterPro" id="IPR023214">
    <property type="entry name" value="HAD_sf"/>
</dbReference>
<proteinExistence type="predicted"/>
<organism evidence="1">
    <name type="scientific">Pithovirus LCPAC401</name>
    <dbReference type="NCBI Taxonomy" id="2506595"/>
    <lineage>
        <taxon>Viruses</taxon>
        <taxon>Pithoviruses</taxon>
    </lineage>
</organism>
<protein>
    <submittedName>
        <fullName evidence="1">Uncharacterized protein</fullName>
    </submittedName>
</protein>
<accession>A0A481Z9E3</accession>
<dbReference type="SUPFAM" id="SSF56784">
    <property type="entry name" value="HAD-like"/>
    <property type="match status" value="1"/>
</dbReference>
<dbReference type="InterPro" id="IPR036412">
    <property type="entry name" value="HAD-like_sf"/>
</dbReference>
<dbReference type="Gene3D" id="3.40.50.1000">
    <property type="entry name" value="HAD superfamily/HAD-like"/>
    <property type="match status" value="1"/>
</dbReference>
<gene>
    <name evidence="1" type="ORF">LCPAC401_01610</name>
</gene>
<sequence length="204" mass="24069">MFKSMQKEESMDKAKKFIDWIHLNNIKVIAFDLDRTLTNRYSTGAILHTQLQSYSDGCSEDFKSIIFDLLEEKELHIAIVTYTDNSLYREYDKENYIAGWDLVNGFLRTIGLNNKQMKKIIKLCRSPTLHDEKYEGKLWHLDRLKTIFNISPKKILLFDDSYTNVLYSNSYRAIKVCGRSFSLDDIPLREKLTEVDWNMISKGW</sequence>
<name>A0A481Z9E3_9VIRU</name>
<dbReference type="EMBL" id="MK500578">
    <property type="protein sequence ID" value="QBK92523.1"/>
    <property type="molecule type" value="Genomic_DNA"/>
</dbReference>
<evidence type="ECO:0000313" key="1">
    <source>
        <dbReference type="EMBL" id="QBK92523.1"/>
    </source>
</evidence>
<reference evidence="1" key="1">
    <citation type="journal article" date="2019" name="MBio">
        <title>Virus Genomes from Deep Sea Sediments Expand the Ocean Megavirome and Support Independent Origins of Viral Gigantism.</title>
        <authorList>
            <person name="Backstrom D."/>
            <person name="Yutin N."/>
            <person name="Jorgensen S.L."/>
            <person name="Dharamshi J."/>
            <person name="Homa F."/>
            <person name="Zaremba-Niedwiedzka K."/>
            <person name="Spang A."/>
            <person name="Wolf Y.I."/>
            <person name="Koonin E.V."/>
            <person name="Ettema T.J."/>
        </authorList>
    </citation>
    <scope>NUCLEOTIDE SEQUENCE</scope>
</reference>